<dbReference type="Proteomes" id="UP001519363">
    <property type="component" value="Unassembled WGS sequence"/>
</dbReference>
<dbReference type="EMBL" id="JAGIOO010000001">
    <property type="protein sequence ID" value="MBP2471872.1"/>
    <property type="molecule type" value="Genomic_DNA"/>
</dbReference>
<organism evidence="1 2">
    <name type="scientific">Crossiella equi</name>
    <dbReference type="NCBI Taxonomy" id="130796"/>
    <lineage>
        <taxon>Bacteria</taxon>
        <taxon>Bacillati</taxon>
        <taxon>Actinomycetota</taxon>
        <taxon>Actinomycetes</taxon>
        <taxon>Pseudonocardiales</taxon>
        <taxon>Pseudonocardiaceae</taxon>
        <taxon>Crossiella</taxon>
    </lineage>
</organism>
<proteinExistence type="predicted"/>
<evidence type="ECO:0008006" key="3">
    <source>
        <dbReference type="Google" id="ProtNLM"/>
    </source>
</evidence>
<comment type="caution">
    <text evidence="1">The sequence shown here is derived from an EMBL/GenBank/DDBJ whole genome shotgun (WGS) entry which is preliminary data.</text>
</comment>
<reference evidence="1 2" key="1">
    <citation type="submission" date="2021-03" db="EMBL/GenBank/DDBJ databases">
        <title>Sequencing the genomes of 1000 actinobacteria strains.</title>
        <authorList>
            <person name="Klenk H.-P."/>
        </authorList>
    </citation>
    <scope>NUCLEOTIDE SEQUENCE [LARGE SCALE GENOMIC DNA]</scope>
    <source>
        <strain evidence="1 2">DSM 44580</strain>
    </source>
</reference>
<gene>
    <name evidence="1" type="ORF">JOF53_000744</name>
</gene>
<accession>A0ABS5A6L6</accession>
<protein>
    <recommendedName>
        <fullName evidence="3">Nucleotidyltransferase-like protein</fullName>
    </recommendedName>
</protein>
<evidence type="ECO:0000313" key="1">
    <source>
        <dbReference type="EMBL" id="MBP2471872.1"/>
    </source>
</evidence>
<keyword evidence="2" id="KW-1185">Reference proteome</keyword>
<sequence>MWLPPVEEIVAAFLPLEVPHVPFRYVQFSRNEQRTMPTLVSYWEATGAEVPEPLALETRYERERQAAYRSVLARVQSLDPTAVPMKGPTICGLYPEPLVRETADLDVLCSSPEAVWAVAEDLRGLGWNLSSVSVTEVDGRLQPGVQLNRPSKHPRLTNKDRVELTAVCYRGDHFRLPARPRTLTGAPTLADCFTWFVDEIAEREFRMRDMVDLAVLDHHLRDRGDLAAIARNLVDYQLRPAFRRLCAEAARRYPAALPVLDQIRAALPRRAALPARTAPRLNGPVAGSIAVANYTARETERASVVARCEKYVAAVQEKVGARRLYELGVPLHGVELSEERAETANLEFHGPGALLRCPAGTYALTAGGVLRDTWLTPLGVLVQ</sequence>
<dbReference type="RefSeq" id="WP_086784878.1">
    <property type="nucleotide sequence ID" value="NZ_JAGIOO010000001.1"/>
</dbReference>
<evidence type="ECO:0000313" key="2">
    <source>
        <dbReference type="Proteomes" id="UP001519363"/>
    </source>
</evidence>
<name>A0ABS5A6L6_9PSEU</name>